<dbReference type="GO" id="GO:0004930">
    <property type="term" value="F:G protein-coupled receptor activity"/>
    <property type="evidence" value="ECO:0007669"/>
    <property type="project" value="InterPro"/>
</dbReference>
<name>A0AAU9VYP9_9CNID</name>
<keyword evidence="9" id="KW-1185">Reference proteome</keyword>
<evidence type="ECO:0000259" key="7">
    <source>
        <dbReference type="PROSITE" id="PS50262"/>
    </source>
</evidence>
<organism evidence="8 9">
    <name type="scientific">Pocillopora meandrina</name>
    <dbReference type="NCBI Taxonomy" id="46732"/>
    <lineage>
        <taxon>Eukaryota</taxon>
        <taxon>Metazoa</taxon>
        <taxon>Cnidaria</taxon>
        <taxon>Anthozoa</taxon>
        <taxon>Hexacorallia</taxon>
        <taxon>Scleractinia</taxon>
        <taxon>Astrocoeniina</taxon>
        <taxon>Pocilloporidae</taxon>
        <taxon>Pocillopora</taxon>
    </lineage>
</organism>
<dbReference type="PROSITE" id="PS50262">
    <property type="entry name" value="G_PROTEIN_RECEP_F1_2"/>
    <property type="match status" value="1"/>
</dbReference>
<feature type="transmembrane region" description="Helical" evidence="6">
    <location>
        <begin position="170"/>
        <end position="191"/>
    </location>
</feature>
<dbReference type="PRINTS" id="PR00237">
    <property type="entry name" value="GPCRRHODOPSN"/>
</dbReference>
<evidence type="ECO:0000313" key="8">
    <source>
        <dbReference type="EMBL" id="CAH3041365.1"/>
    </source>
</evidence>
<protein>
    <recommendedName>
        <fullName evidence="7">G-protein coupled receptors family 1 profile domain-containing protein</fullName>
    </recommendedName>
</protein>
<dbReference type="PANTHER" id="PTHR22750">
    <property type="entry name" value="G-PROTEIN COUPLED RECEPTOR"/>
    <property type="match status" value="1"/>
</dbReference>
<keyword evidence="5 6" id="KW-0472">Membrane</keyword>
<feature type="transmembrane region" description="Helical" evidence="6">
    <location>
        <begin position="270"/>
        <end position="290"/>
    </location>
</feature>
<evidence type="ECO:0000256" key="5">
    <source>
        <dbReference type="ARBA" id="ARBA00023136"/>
    </source>
</evidence>
<dbReference type="GO" id="GO:0005886">
    <property type="term" value="C:plasma membrane"/>
    <property type="evidence" value="ECO:0007669"/>
    <property type="project" value="UniProtKB-SubCell"/>
</dbReference>
<evidence type="ECO:0000256" key="6">
    <source>
        <dbReference type="SAM" id="Phobius"/>
    </source>
</evidence>
<dbReference type="Proteomes" id="UP001159428">
    <property type="component" value="Unassembled WGS sequence"/>
</dbReference>
<dbReference type="CDD" id="cd00637">
    <property type="entry name" value="7tm_classA_rhodopsin-like"/>
    <property type="match status" value="1"/>
</dbReference>
<evidence type="ECO:0000256" key="4">
    <source>
        <dbReference type="ARBA" id="ARBA00022989"/>
    </source>
</evidence>
<feature type="transmembrane region" description="Helical" evidence="6">
    <location>
        <begin position="103"/>
        <end position="123"/>
    </location>
</feature>
<dbReference type="SUPFAM" id="SSF81321">
    <property type="entry name" value="Family A G protein-coupled receptor-like"/>
    <property type="match status" value="1"/>
</dbReference>
<keyword evidence="4 6" id="KW-1133">Transmembrane helix</keyword>
<comment type="subcellular location">
    <subcellularLocation>
        <location evidence="1">Cell membrane</location>
        <topology evidence="1">Multi-pass membrane protein</topology>
    </subcellularLocation>
</comment>
<sequence length="322" mass="36628">MAEDNETLPPTNQEEKFNGLFPLVIAIISIITIVVNLLVIVTLYKKPRTELRIVSNSLVLNLAIADLMMGLVGEPLWISLHWVDGGVSMMLMSDSPSTLCVTTRSVLVIAAIASRCTLFFLTVERYVALEMPLRREKLFGGMALKLYIFLIWLDGLVNALLISFPFHTKAIRLIFFILPQFELVVIFVLYVRMFIIIRKFNKILLANEVRQPLVQSGDAFKLARKREFSFAKNIFLLVGTFLLCYLPFSVTRVVEYFSDGVRTSLFFQELLLILYVSKCALDPILYTFIIPGYRWRVKEMVYNFAKTCADRLPSASNGAGNP</sequence>
<dbReference type="EMBL" id="CALNXJ010000006">
    <property type="protein sequence ID" value="CAH3041365.1"/>
    <property type="molecule type" value="Genomic_DNA"/>
</dbReference>
<dbReference type="InterPro" id="IPR000276">
    <property type="entry name" value="GPCR_Rhodpsn"/>
</dbReference>
<dbReference type="AlphaFoldDB" id="A0AAU9VYP9"/>
<feature type="transmembrane region" description="Helical" evidence="6">
    <location>
        <begin position="230"/>
        <end position="250"/>
    </location>
</feature>
<comment type="caution">
    <text evidence="8">The sequence shown here is derived from an EMBL/GenBank/DDBJ whole genome shotgun (WGS) entry which is preliminary data.</text>
</comment>
<dbReference type="InterPro" id="IPR017452">
    <property type="entry name" value="GPCR_Rhodpsn_7TM"/>
</dbReference>
<feature type="transmembrane region" description="Helical" evidence="6">
    <location>
        <begin position="20"/>
        <end position="44"/>
    </location>
</feature>
<feature type="transmembrane region" description="Helical" evidence="6">
    <location>
        <begin position="56"/>
        <end position="83"/>
    </location>
</feature>
<evidence type="ECO:0000313" key="9">
    <source>
        <dbReference type="Proteomes" id="UP001159428"/>
    </source>
</evidence>
<feature type="transmembrane region" description="Helical" evidence="6">
    <location>
        <begin position="144"/>
        <end position="164"/>
    </location>
</feature>
<reference evidence="8 9" key="1">
    <citation type="submission" date="2022-05" db="EMBL/GenBank/DDBJ databases">
        <authorList>
            <consortium name="Genoscope - CEA"/>
            <person name="William W."/>
        </authorList>
    </citation>
    <scope>NUCLEOTIDE SEQUENCE [LARGE SCALE GENOMIC DNA]</scope>
</reference>
<evidence type="ECO:0000256" key="1">
    <source>
        <dbReference type="ARBA" id="ARBA00004651"/>
    </source>
</evidence>
<keyword evidence="3 6" id="KW-0812">Transmembrane</keyword>
<keyword evidence="2" id="KW-1003">Cell membrane</keyword>
<dbReference type="Gene3D" id="1.20.1070.10">
    <property type="entry name" value="Rhodopsin 7-helix transmembrane proteins"/>
    <property type="match status" value="1"/>
</dbReference>
<accession>A0AAU9VYP9</accession>
<feature type="domain" description="G-protein coupled receptors family 1 profile" evidence="7">
    <location>
        <begin position="35"/>
        <end position="286"/>
    </location>
</feature>
<evidence type="ECO:0000256" key="3">
    <source>
        <dbReference type="ARBA" id="ARBA00022692"/>
    </source>
</evidence>
<dbReference type="Pfam" id="PF00001">
    <property type="entry name" value="7tm_1"/>
    <property type="match status" value="1"/>
</dbReference>
<proteinExistence type="predicted"/>
<evidence type="ECO:0000256" key="2">
    <source>
        <dbReference type="ARBA" id="ARBA00022475"/>
    </source>
</evidence>
<gene>
    <name evidence="8" type="ORF">PMEA_00029175</name>
</gene>